<dbReference type="InterPro" id="IPR006131">
    <property type="entry name" value="Asp_carbamoyltransf_Asp/Orn-bd"/>
</dbReference>
<keyword evidence="1" id="KW-0808">Transferase</keyword>
<dbReference type="PANTHER" id="PTHR45753">
    <property type="entry name" value="ORNITHINE CARBAMOYLTRANSFERASE, MITOCHONDRIAL"/>
    <property type="match status" value="1"/>
</dbReference>
<dbReference type="GO" id="GO:0004585">
    <property type="term" value="F:ornithine carbamoyltransferase activity"/>
    <property type="evidence" value="ECO:0007669"/>
    <property type="project" value="TreeGrafter"/>
</dbReference>
<dbReference type="GO" id="GO:0016597">
    <property type="term" value="F:amino acid binding"/>
    <property type="evidence" value="ECO:0007669"/>
    <property type="project" value="InterPro"/>
</dbReference>
<feature type="domain" description="Aspartate/ornithine carbamoyltransferase Asp/Orn-binding" evidence="2">
    <location>
        <begin position="146"/>
        <end position="203"/>
    </location>
</feature>
<dbReference type="AlphaFoldDB" id="A0A382ED61"/>
<name>A0A382ED61_9ZZZZ</name>
<dbReference type="InterPro" id="IPR002292">
    <property type="entry name" value="Orn/put_carbamltrans"/>
</dbReference>
<evidence type="ECO:0000259" key="3">
    <source>
        <dbReference type="Pfam" id="PF02729"/>
    </source>
</evidence>
<proteinExistence type="predicted"/>
<dbReference type="SUPFAM" id="SSF53671">
    <property type="entry name" value="Aspartate/ornithine carbamoyltransferase"/>
    <property type="match status" value="1"/>
</dbReference>
<dbReference type="PRINTS" id="PR00100">
    <property type="entry name" value="AOTCASE"/>
</dbReference>
<evidence type="ECO:0000256" key="1">
    <source>
        <dbReference type="ARBA" id="ARBA00022679"/>
    </source>
</evidence>
<evidence type="ECO:0000259" key="2">
    <source>
        <dbReference type="Pfam" id="PF00185"/>
    </source>
</evidence>
<dbReference type="Gene3D" id="3.40.50.1370">
    <property type="entry name" value="Aspartate/ornithine carbamoyltransferase"/>
    <property type="match status" value="2"/>
</dbReference>
<dbReference type="InterPro" id="IPR036901">
    <property type="entry name" value="Asp/Orn_carbamoylTrfase_sf"/>
</dbReference>
<organism evidence="4">
    <name type="scientific">marine metagenome</name>
    <dbReference type="NCBI Taxonomy" id="408172"/>
    <lineage>
        <taxon>unclassified sequences</taxon>
        <taxon>metagenomes</taxon>
        <taxon>ecological metagenomes</taxon>
    </lineage>
</organism>
<dbReference type="PANTHER" id="PTHR45753:SF3">
    <property type="entry name" value="ORNITHINE TRANSCARBAMYLASE, MITOCHONDRIAL"/>
    <property type="match status" value="1"/>
</dbReference>
<accession>A0A382ED61</accession>
<dbReference type="InterPro" id="IPR006130">
    <property type="entry name" value="Asp/Orn_carbamoylTrfase"/>
</dbReference>
<evidence type="ECO:0008006" key="5">
    <source>
        <dbReference type="Google" id="ProtNLM"/>
    </source>
</evidence>
<feature type="domain" description="Aspartate/ornithine carbamoyltransferase carbamoyl-P binding" evidence="3">
    <location>
        <begin position="4"/>
        <end position="140"/>
    </location>
</feature>
<dbReference type="GO" id="GO:0019240">
    <property type="term" value="P:citrulline biosynthetic process"/>
    <property type="evidence" value="ECO:0007669"/>
    <property type="project" value="TreeGrafter"/>
</dbReference>
<dbReference type="Pfam" id="PF02729">
    <property type="entry name" value="OTCace_N"/>
    <property type="match status" value="1"/>
</dbReference>
<reference evidence="4" key="1">
    <citation type="submission" date="2018-05" db="EMBL/GenBank/DDBJ databases">
        <authorList>
            <person name="Lanie J.A."/>
            <person name="Ng W.-L."/>
            <person name="Kazmierczak K.M."/>
            <person name="Andrzejewski T.M."/>
            <person name="Davidsen T.M."/>
            <person name="Wayne K.J."/>
            <person name="Tettelin H."/>
            <person name="Glass J.I."/>
            <person name="Rusch D."/>
            <person name="Podicherti R."/>
            <person name="Tsui H.-C.T."/>
            <person name="Winkler M.E."/>
        </authorList>
    </citation>
    <scope>NUCLEOTIDE SEQUENCE</scope>
</reference>
<dbReference type="Pfam" id="PF00185">
    <property type="entry name" value="OTCace"/>
    <property type="match status" value="1"/>
</dbReference>
<dbReference type="InterPro" id="IPR006132">
    <property type="entry name" value="Asp/Orn_carbamoyltranf_P-bd"/>
</dbReference>
<feature type="non-terminal residue" evidence="4">
    <location>
        <position position="205"/>
    </location>
</feature>
<dbReference type="PRINTS" id="PR00102">
    <property type="entry name" value="OTCASE"/>
</dbReference>
<sequence>MRNKDFLSILDLDEGGIDGIIQMAEKIKQGETPQALAGKTIALLFEKPSLRTRVSFEVGIKQMGGTCIFLSNSEIGLGVREPESDIARILDRLVDCIIARVFSHRSLELLSENTSLPVVNALSDRAHPCQALGDCLTIFEHKGEMQGLKMAFIGDGNNIAGSLALACSYAGMDFTIASPENYQLPSPVWKIAEGISKEKETKLSW</sequence>
<dbReference type="GO" id="GO:0042450">
    <property type="term" value="P:L-arginine biosynthetic process via ornithine"/>
    <property type="evidence" value="ECO:0007669"/>
    <property type="project" value="TreeGrafter"/>
</dbReference>
<evidence type="ECO:0000313" key="4">
    <source>
        <dbReference type="EMBL" id="SVB48590.1"/>
    </source>
</evidence>
<gene>
    <name evidence="4" type="ORF">METZ01_LOCUS201444</name>
</gene>
<protein>
    <recommendedName>
        <fullName evidence="5">Aspartate/ornithine carbamoyltransferase carbamoyl-P binding domain-containing protein</fullName>
    </recommendedName>
</protein>
<dbReference type="EMBL" id="UINC01043900">
    <property type="protein sequence ID" value="SVB48590.1"/>
    <property type="molecule type" value="Genomic_DNA"/>
</dbReference>